<feature type="domain" description="Multidrug resistance protein MdtA-like beta-barrel" evidence="13">
    <location>
        <begin position="250"/>
        <end position="325"/>
    </location>
</feature>
<dbReference type="Pfam" id="PF25876">
    <property type="entry name" value="HH_MFP_RND"/>
    <property type="match status" value="1"/>
</dbReference>
<feature type="region of interest" description="Disordered" evidence="9">
    <location>
        <begin position="1"/>
        <end position="25"/>
    </location>
</feature>
<gene>
    <name evidence="15" type="ORF">ACFPFW_06615</name>
</gene>
<dbReference type="PANTHER" id="PTHR30469:SF33">
    <property type="entry name" value="SLR1207 PROTEIN"/>
    <property type="match status" value="1"/>
</dbReference>
<feature type="region of interest" description="Disordered" evidence="9">
    <location>
        <begin position="388"/>
        <end position="414"/>
    </location>
</feature>
<evidence type="ECO:0000313" key="16">
    <source>
        <dbReference type="Proteomes" id="UP001595796"/>
    </source>
</evidence>
<dbReference type="SUPFAM" id="SSF111369">
    <property type="entry name" value="HlyD-like secretion proteins"/>
    <property type="match status" value="1"/>
</dbReference>
<evidence type="ECO:0000256" key="3">
    <source>
        <dbReference type="ARBA" id="ARBA00022448"/>
    </source>
</evidence>
<dbReference type="Gene3D" id="6.10.140.1990">
    <property type="match status" value="1"/>
</dbReference>
<dbReference type="Pfam" id="PF25917">
    <property type="entry name" value="BSH_RND"/>
    <property type="match status" value="1"/>
</dbReference>
<evidence type="ECO:0000256" key="4">
    <source>
        <dbReference type="ARBA" id="ARBA00022475"/>
    </source>
</evidence>
<evidence type="ECO:0000256" key="10">
    <source>
        <dbReference type="SAM" id="Phobius"/>
    </source>
</evidence>
<organism evidence="15 16">
    <name type="scientific">Flaviflagellibacter deserti</name>
    <dbReference type="NCBI Taxonomy" id="2267266"/>
    <lineage>
        <taxon>Bacteria</taxon>
        <taxon>Pseudomonadati</taxon>
        <taxon>Pseudomonadota</taxon>
        <taxon>Alphaproteobacteria</taxon>
        <taxon>Hyphomicrobiales</taxon>
        <taxon>Flaviflagellibacter</taxon>
    </lineage>
</organism>
<keyword evidence="16" id="KW-1185">Reference proteome</keyword>
<feature type="domain" description="Multidrug resistance protein MdtA-like barrel-sandwich hybrid" evidence="12">
    <location>
        <begin position="90"/>
        <end position="243"/>
    </location>
</feature>
<name>A0ABV9YZT7_9HYPH</name>
<keyword evidence="5" id="KW-0997">Cell inner membrane</keyword>
<evidence type="ECO:0000256" key="9">
    <source>
        <dbReference type="SAM" id="MobiDB-lite"/>
    </source>
</evidence>
<feature type="domain" description="Multidrug resistance protein MdtA-like C-terminal permuted SH3" evidence="14">
    <location>
        <begin position="334"/>
        <end position="392"/>
    </location>
</feature>
<feature type="coiled-coil region" evidence="8">
    <location>
        <begin position="129"/>
        <end position="194"/>
    </location>
</feature>
<dbReference type="InterPro" id="IPR058625">
    <property type="entry name" value="MdtA-like_BSH"/>
</dbReference>
<evidence type="ECO:0000256" key="2">
    <source>
        <dbReference type="ARBA" id="ARBA00009477"/>
    </source>
</evidence>
<comment type="caution">
    <text evidence="15">The sequence shown here is derived from an EMBL/GenBank/DDBJ whole genome shotgun (WGS) entry which is preliminary data.</text>
</comment>
<feature type="transmembrane region" description="Helical" evidence="10">
    <location>
        <begin position="35"/>
        <end position="53"/>
    </location>
</feature>
<keyword evidence="7 10" id="KW-0472">Membrane</keyword>
<evidence type="ECO:0000259" key="13">
    <source>
        <dbReference type="Pfam" id="PF25944"/>
    </source>
</evidence>
<dbReference type="EMBL" id="JBHSJF010000005">
    <property type="protein sequence ID" value="MFC5067687.1"/>
    <property type="molecule type" value="Genomic_DNA"/>
</dbReference>
<dbReference type="InterPro" id="IPR006143">
    <property type="entry name" value="RND_pump_MFP"/>
</dbReference>
<feature type="compositionally biased region" description="Basic and acidic residues" evidence="9">
    <location>
        <begin position="8"/>
        <end position="25"/>
    </location>
</feature>
<evidence type="ECO:0000256" key="7">
    <source>
        <dbReference type="ARBA" id="ARBA00023136"/>
    </source>
</evidence>
<dbReference type="RefSeq" id="WP_114958141.1">
    <property type="nucleotide sequence ID" value="NZ_JBHSJF010000005.1"/>
</dbReference>
<feature type="domain" description="Multidrug resistance protein MdtA-like alpha-helical hairpin" evidence="11">
    <location>
        <begin position="136"/>
        <end position="199"/>
    </location>
</feature>
<comment type="subcellular location">
    <subcellularLocation>
        <location evidence="1">Cell membrane</location>
    </subcellularLocation>
</comment>
<accession>A0ABV9YZT7</accession>
<reference evidence="16" key="1">
    <citation type="journal article" date="2019" name="Int. J. Syst. Evol. Microbiol.">
        <title>The Global Catalogue of Microorganisms (GCM) 10K type strain sequencing project: providing services to taxonomists for standard genome sequencing and annotation.</title>
        <authorList>
            <consortium name="The Broad Institute Genomics Platform"/>
            <consortium name="The Broad Institute Genome Sequencing Center for Infectious Disease"/>
            <person name="Wu L."/>
            <person name="Ma J."/>
        </authorList>
    </citation>
    <scope>NUCLEOTIDE SEQUENCE [LARGE SCALE GENOMIC DNA]</scope>
    <source>
        <strain evidence="16">CGMCC 1.16444</strain>
    </source>
</reference>
<dbReference type="InterPro" id="IPR058624">
    <property type="entry name" value="MdtA-like_HH"/>
</dbReference>
<keyword evidence="6 8" id="KW-0175">Coiled coil</keyword>
<sequence>MPVTEAPRTAETRPSLDLDFKDTPKKPKRRVSTRVAALAVLLLTGAAGAYWYWGGSGQGTAAALQIAQATRGDIVDSVSALGNLQPRDYVDLGAQVSGQLKTIHVDVGAEVKSGDLLAEIDPVVLNTKVEAGRASLAALKAQLQDKEAQRDLANQTLERQRKLVETRAVSETTFESAEATARSAAAQVDMLKAQIQQTAATLKGDEATLGYTKIVSPMAGTVVSISAREGQTLNANQQAPIILRVADLSTMTVWTQVSEADVPKLKLGMKATFTTLGSGQQSWEGTLRQVLPTPEITNNVVLYTALFDVQNPKRELMTQMTAQVFFVVAEAKGVLTIPTAALRESRPGSGQYTVLIKDGSSTERRPVEVGVKTRVLAEVKSGLKEGDTVVIGSSSPTGAGNPGGGQRRPGMMRL</sequence>
<evidence type="ECO:0000256" key="1">
    <source>
        <dbReference type="ARBA" id="ARBA00004236"/>
    </source>
</evidence>
<evidence type="ECO:0000256" key="6">
    <source>
        <dbReference type="ARBA" id="ARBA00023054"/>
    </source>
</evidence>
<dbReference type="Gene3D" id="2.40.420.20">
    <property type="match status" value="1"/>
</dbReference>
<evidence type="ECO:0000313" key="15">
    <source>
        <dbReference type="EMBL" id="MFC5067687.1"/>
    </source>
</evidence>
<dbReference type="Proteomes" id="UP001595796">
    <property type="component" value="Unassembled WGS sequence"/>
</dbReference>
<evidence type="ECO:0000256" key="8">
    <source>
        <dbReference type="SAM" id="Coils"/>
    </source>
</evidence>
<dbReference type="InterPro" id="IPR058627">
    <property type="entry name" value="MdtA-like_C"/>
</dbReference>
<keyword evidence="4" id="KW-1003">Cell membrane</keyword>
<dbReference type="InterPro" id="IPR058626">
    <property type="entry name" value="MdtA-like_b-barrel"/>
</dbReference>
<proteinExistence type="inferred from homology"/>
<dbReference type="Pfam" id="PF25967">
    <property type="entry name" value="RND-MFP_C"/>
    <property type="match status" value="1"/>
</dbReference>
<dbReference type="Pfam" id="PF25944">
    <property type="entry name" value="Beta-barrel_RND"/>
    <property type="match status" value="1"/>
</dbReference>
<evidence type="ECO:0000259" key="12">
    <source>
        <dbReference type="Pfam" id="PF25917"/>
    </source>
</evidence>
<keyword evidence="10" id="KW-0812">Transmembrane</keyword>
<evidence type="ECO:0000259" key="11">
    <source>
        <dbReference type="Pfam" id="PF25876"/>
    </source>
</evidence>
<comment type="similarity">
    <text evidence="2">Belongs to the membrane fusion protein (MFP) (TC 8.A.1) family.</text>
</comment>
<dbReference type="InterPro" id="IPR030190">
    <property type="entry name" value="MacA_alpha-hairpin_sf"/>
</dbReference>
<dbReference type="Gene3D" id="2.40.30.170">
    <property type="match status" value="1"/>
</dbReference>
<keyword evidence="3" id="KW-0813">Transport</keyword>
<evidence type="ECO:0000256" key="5">
    <source>
        <dbReference type="ARBA" id="ARBA00022519"/>
    </source>
</evidence>
<keyword evidence="10" id="KW-1133">Transmembrane helix</keyword>
<dbReference type="PANTHER" id="PTHR30469">
    <property type="entry name" value="MULTIDRUG RESISTANCE PROTEIN MDTA"/>
    <property type="match status" value="1"/>
</dbReference>
<protein>
    <submittedName>
        <fullName evidence="15">Efflux RND transporter periplasmic adaptor subunit</fullName>
    </submittedName>
</protein>
<dbReference type="NCBIfam" id="TIGR01730">
    <property type="entry name" value="RND_mfp"/>
    <property type="match status" value="1"/>
</dbReference>
<dbReference type="Gene3D" id="2.40.50.100">
    <property type="match status" value="1"/>
</dbReference>
<evidence type="ECO:0000259" key="14">
    <source>
        <dbReference type="Pfam" id="PF25967"/>
    </source>
</evidence>